<dbReference type="InterPro" id="IPR000551">
    <property type="entry name" value="MerR-type_HTH_dom"/>
</dbReference>
<dbReference type="OrthoDB" id="5242095at2"/>
<gene>
    <name evidence="3" type="ORF">FB391_0492</name>
</gene>
<dbReference type="SMART" id="SM00422">
    <property type="entry name" value="HTH_MERR"/>
    <property type="match status" value="1"/>
</dbReference>
<dbReference type="Proteomes" id="UP000320235">
    <property type="component" value="Unassembled WGS sequence"/>
</dbReference>
<reference evidence="3 4" key="1">
    <citation type="submission" date="2019-06" db="EMBL/GenBank/DDBJ databases">
        <title>Sequencing the genomes of 1000 actinobacteria strains.</title>
        <authorList>
            <person name="Klenk H.-P."/>
        </authorList>
    </citation>
    <scope>NUCLEOTIDE SEQUENCE [LARGE SCALE GENOMIC DNA]</scope>
    <source>
        <strain evidence="3 4">DSM 105492</strain>
    </source>
</reference>
<dbReference type="InterPro" id="IPR047057">
    <property type="entry name" value="MerR_fam"/>
</dbReference>
<evidence type="ECO:0000313" key="3">
    <source>
        <dbReference type="EMBL" id="TQM34205.1"/>
    </source>
</evidence>
<name>A0A543FK60_9MICO</name>
<comment type="caution">
    <text evidence="3">The sequence shown here is derived from an EMBL/GenBank/DDBJ whole genome shotgun (WGS) entry which is preliminary data.</text>
</comment>
<evidence type="ECO:0000313" key="4">
    <source>
        <dbReference type="Proteomes" id="UP000320235"/>
    </source>
</evidence>
<sequence length="157" mass="17655">MATDALLGRILDADPGSPDAGVQALLALHSDLVLDPDLAPPSIADTARLLGLSTHTLRYYEDQGLVHPARNDSGYREYSAEHLRRLVFVTRMRVSGMSMRDLTRYVALVEQGDETIPERRGMMFAQRERVLRQLRELTLALETTEYKIREYGANPEG</sequence>
<evidence type="ECO:0000256" key="1">
    <source>
        <dbReference type="ARBA" id="ARBA00023125"/>
    </source>
</evidence>
<dbReference type="InterPro" id="IPR009061">
    <property type="entry name" value="DNA-bd_dom_put_sf"/>
</dbReference>
<feature type="domain" description="HTH merR-type" evidence="2">
    <location>
        <begin position="47"/>
        <end position="108"/>
    </location>
</feature>
<dbReference type="EMBL" id="VFPE01000001">
    <property type="protein sequence ID" value="TQM34205.1"/>
    <property type="molecule type" value="Genomic_DNA"/>
</dbReference>
<dbReference type="PROSITE" id="PS50937">
    <property type="entry name" value="HTH_MERR_2"/>
    <property type="match status" value="1"/>
</dbReference>
<protein>
    <submittedName>
        <fullName evidence="3">MerR family transcriptional regulator</fullName>
    </submittedName>
</protein>
<keyword evidence="4" id="KW-1185">Reference proteome</keyword>
<dbReference type="Pfam" id="PF13411">
    <property type="entry name" value="MerR_1"/>
    <property type="match status" value="1"/>
</dbReference>
<evidence type="ECO:0000259" key="2">
    <source>
        <dbReference type="PROSITE" id="PS50937"/>
    </source>
</evidence>
<dbReference type="CDD" id="cd01109">
    <property type="entry name" value="HTH_YyaN"/>
    <property type="match status" value="1"/>
</dbReference>
<keyword evidence="1" id="KW-0238">DNA-binding</keyword>
<dbReference type="PANTHER" id="PTHR30204:SF98">
    <property type="entry name" value="HTH-TYPE TRANSCRIPTIONAL REGULATOR ADHR"/>
    <property type="match status" value="1"/>
</dbReference>
<proteinExistence type="predicted"/>
<dbReference type="PANTHER" id="PTHR30204">
    <property type="entry name" value="REDOX-CYCLING DRUG-SENSING TRANSCRIPTIONAL ACTIVATOR SOXR"/>
    <property type="match status" value="1"/>
</dbReference>
<dbReference type="GO" id="GO:0003700">
    <property type="term" value="F:DNA-binding transcription factor activity"/>
    <property type="evidence" value="ECO:0007669"/>
    <property type="project" value="InterPro"/>
</dbReference>
<dbReference type="RefSeq" id="WP_141892689.1">
    <property type="nucleotide sequence ID" value="NZ_BAABLH010000001.1"/>
</dbReference>
<dbReference type="Gene3D" id="1.10.1660.10">
    <property type="match status" value="1"/>
</dbReference>
<dbReference type="SUPFAM" id="SSF46955">
    <property type="entry name" value="Putative DNA-binding domain"/>
    <property type="match status" value="1"/>
</dbReference>
<organism evidence="3 4">
    <name type="scientific">Microbacterium kyungheense</name>
    <dbReference type="NCBI Taxonomy" id="1263636"/>
    <lineage>
        <taxon>Bacteria</taxon>
        <taxon>Bacillati</taxon>
        <taxon>Actinomycetota</taxon>
        <taxon>Actinomycetes</taxon>
        <taxon>Micrococcales</taxon>
        <taxon>Microbacteriaceae</taxon>
        <taxon>Microbacterium</taxon>
    </lineage>
</organism>
<dbReference type="GO" id="GO:0003677">
    <property type="term" value="F:DNA binding"/>
    <property type="evidence" value="ECO:0007669"/>
    <property type="project" value="UniProtKB-KW"/>
</dbReference>
<dbReference type="AlphaFoldDB" id="A0A543FK60"/>
<dbReference type="PRINTS" id="PR00040">
    <property type="entry name" value="HTHMERR"/>
</dbReference>
<accession>A0A543FK60</accession>